<dbReference type="EMBL" id="BPLR01007523">
    <property type="protein sequence ID" value="GIY17545.1"/>
    <property type="molecule type" value="Genomic_DNA"/>
</dbReference>
<organism evidence="1 2">
    <name type="scientific">Caerostris extrusa</name>
    <name type="common">Bark spider</name>
    <name type="synonym">Caerostris bankana</name>
    <dbReference type="NCBI Taxonomy" id="172846"/>
    <lineage>
        <taxon>Eukaryota</taxon>
        <taxon>Metazoa</taxon>
        <taxon>Ecdysozoa</taxon>
        <taxon>Arthropoda</taxon>
        <taxon>Chelicerata</taxon>
        <taxon>Arachnida</taxon>
        <taxon>Araneae</taxon>
        <taxon>Araneomorphae</taxon>
        <taxon>Entelegynae</taxon>
        <taxon>Araneoidea</taxon>
        <taxon>Araneidae</taxon>
        <taxon>Caerostris</taxon>
    </lineage>
</organism>
<keyword evidence="2" id="KW-1185">Reference proteome</keyword>
<evidence type="ECO:0000313" key="2">
    <source>
        <dbReference type="Proteomes" id="UP001054945"/>
    </source>
</evidence>
<comment type="caution">
    <text evidence="1">The sequence shown here is derived from an EMBL/GenBank/DDBJ whole genome shotgun (WGS) entry which is preliminary data.</text>
</comment>
<gene>
    <name evidence="1" type="ORF">CEXT_710541</name>
</gene>
<protein>
    <recommendedName>
        <fullName evidence="3">Transposase</fullName>
    </recommendedName>
</protein>
<evidence type="ECO:0000313" key="1">
    <source>
        <dbReference type="EMBL" id="GIY17545.1"/>
    </source>
</evidence>
<dbReference type="AlphaFoldDB" id="A0AAV4R7U4"/>
<evidence type="ECO:0008006" key="3">
    <source>
        <dbReference type="Google" id="ProtNLM"/>
    </source>
</evidence>
<proteinExistence type="predicted"/>
<dbReference type="Proteomes" id="UP001054945">
    <property type="component" value="Unassembled WGS sequence"/>
</dbReference>
<accession>A0AAV4R7U4</accession>
<name>A0AAV4R7U4_CAEEX</name>
<reference evidence="1 2" key="1">
    <citation type="submission" date="2021-06" db="EMBL/GenBank/DDBJ databases">
        <title>Caerostris extrusa draft genome.</title>
        <authorList>
            <person name="Kono N."/>
            <person name="Arakawa K."/>
        </authorList>
    </citation>
    <scope>NUCLEOTIDE SEQUENCE [LARGE SCALE GENOMIC DNA]</scope>
</reference>
<sequence>MSQESLSGLKTLIMCPDNQVRVVNVPQDFQDHYLATIAKRNRQLTSVQIAKEFAIATGIRLSRFTVSDRLHKKKVVCNQKPMICIPQLQQN</sequence>